<dbReference type="InterPro" id="IPR011990">
    <property type="entry name" value="TPR-like_helical_dom_sf"/>
</dbReference>
<organism evidence="3 5">
    <name type="scientific">Adineta ricciae</name>
    <name type="common">Rotifer</name>
    <dbReference type="NCBI Taxonomy" id="249248"/>
    <lineage>
        <taxon>Eukaryota</taxon>
        <taxon>Metazoa</taxon>
        <taxon>Spiralia</taxon>
        <taxon>Gnathifera</taxon>
        <taxon>Rotifera</taxon>
        <taxon>Eurotatoria</taxon>
        <taxon>Bdelloidea</taxon>
        <taxon>Adinetida</taxon>
        <taxon>Adinetidae</taxon>
        <taxon>Adineta</taxon>
    </lineage>
</organism>
<dbReference type="EMBL" id="CAJNOJ010000352">
    <property type="protein sequence ID" value="CAF1413543.1"/>
    <property type="molecule type" value="Genomic_DNA"/>
</dbReference>
<dbReference type="OrthoDB" id="626167at2759"/>
<evidence type="ECO:0000313" key="4">
    <source>
        <dbReference type="EMBL" id="CAF1413543.1"/>
    </source>
</evidence>
<dbReference type="EMBL" id="CAJNOR010001370">
    <property type="protein sequence ID" value="CAF1130606.1"/>
    <property type="molecule type" value="Genomic_DNA"/>
</dbReference>
<dbReference type="AlphaFoldDB" id="A0A814R8U3"/>
<dbReference type="InterPro" id="IPR019734">
    <property type="entry name" value="TPR_rpt"/>
</dbReference>
<dbReference type="Proteomes" id="UP000663852">
    <property type="component" value="Unassembled WGS sequence"/>
</dbReference>
<keyword evidence="1" id="KW-0677">Repeat</keyword>
<proteinExistence type="predicted"/>
<dbReference type="Gene3D" id="1.25.40.10">
    <property type="entry name" value="Tetratricopeptide repeat domain"/>
    <property type="match status" value="1"/>
</dbReference>
<evidence type="ECO:0000256" key="2">
    <source>
        <dbReference type="ARBA" id="ARBA00022803"/>
    </source>
</evidence>
<gene>
    <name evidence="4" type="ORF">EDS130_LOCUS36917</name>
    <name evidence="3" type="ORF">XAT740_LOCUS19881</name>
</gene>
<keyword evidence="5" id="KW-1185">Reference proteome</keyword>
<keyword evidence="2" id="KW-0802">TPR repeat</keyword>
<dbReference type="SUPFAM" id="SSF48452">
    <property type="entry name" value="TPR-like"/>
    <property type="match status" value="2"/>
</dbReference>
<accession>A0A814R8U3</accession>
<comment type="caution">
    <text evidence="3">The sequence shown here is derived from an EMBL/GenBank/DDBJ whole genome shotgun (WGS) entry which is preliminary data.</text>
</comment>
<dbReference type="SMART" id="SM00028">
    <property type="entry name" value="TPR"/>
    <property type="match status" value="4"/>
</dbReference>
<reference evidence="3" key="1">
    <citation type="submission" date="2021-02" db="EMBL/GenBank/DDBJ databases">
        <authorList>
            <person name="Nowell W R."/>
        </authorList>
    </citation>
    <scope>NUCLEOTIDE SEQUENCE</scope>
</reference>
<dbReference type="Proteomes" id="UP000663828">
    <property type="component" value="Unassembled WGS sequence"/>
</dbReference>
<protein>
    <submittedName>
        <fullName evidence="3">Uncharacterized protein</fullName>
    </submittedName>
</protein>
<evidence type="ECO:0000313" key="5">
    <source>
        <dbReference type="Proteomes" id="UP000663828"/>
    </source>
</evidence>
<dbReference type="Pfam" id="PF13424">
    <property type="entry name" value="TPR_12"/>
    <property type="match status" value="1"/>
</dbReference>
<evidence type="ECO:0000256" key="1">
    <source>
        <dbReference type="ARBA" id="ARBA00022737"/>
    </source>
</evidence>
<dbReference type="PANTHER" id="PTHR45641:SF19">
    <property type="entry name" value="NEPHROCYSTIN-3"/>
    <property type="match status" value="1"/>
</dbReference>
<dbReference type="PANTHER" id="PTHR45641">
    <property type="entry name" value="TETRATRICOPEPTIDE REPEAT PROTEIN (AFU_ORTHOLOGUE AFUA_6G03870)"/>
    <property type="match status" value="1"/>
</dbReference>
<name>A0A814R8U3_ADIRI</name>
<sequence>MCQYDEAQNFFHYLKDDHSATEDLPWIEQSLGHILSSKCQWNEAKVYLDQSYHRMISHEPLQIKDSTVVLQSLGQVLERQGKVEESYELHEKALLIRKQFYSFDYPRIADSLECFGLVGEMKKNDGQVLHVMEQALAIREKYYGHFHADIGQSLNKMNELLLERGEHDKALSNQNRAMSIYKESYPCAHVTIVDTLICMSRVFHYQAKYEKCLNLLLKTSMTIRRLFEAGHYKFSLILCNIGHIRHRQSIFNECLEFYCDTFMRAEKFLSSKHLDITLHLRNILEKFYPSYILLITDVVYCIGNTLSEQGKLDDYYINGSVQVSPVLISVAGILIKQKKT</sequence>
<evidence type="ECO:0000313" key="3">
    <source>
        <dbReference type="EMBL" id="CAF1130606.1"/>
    </source>
</evidence>